<dbReference type="InterPro" id="IPR058525">
    <property type="entry name" value="DUF8212"/>
</dbReference>
<feature type="domain" description="Heterokaryon incompatibility" evidence="1">
    <location>
        <begin position="252"/>
        <end position="346"/>
    </location>
</feature>
<dbReference type="Pfam" id="PF26640">
    <property type="entry name" value="DUF8212"/>
    <property type="match status" value="1"/>
</dbReference>
<sequence length="506" mass="56354">MKLMIRGSSGFVGTELVRQALVNPAITSIIGVSRRETLVPLGITDESGKFKSVVCDNFESYSSSLKKELEGADACIWTIAVTPSNLKSVTWEENCKVFRDYAITAIQTLAGLPRKLEQGVPLRFVYISGHFAPRKNTDDMKVLDEHGMMAYGLLRGEAESRVLEFAEQSNGKAESQIAKPGFITSPGRVLPNVPGLPKIELTDIAAALLDQAINGFEKDTLPTVSSSLRNAMRLLNTKTLELTTYQRKCPPYAILSHTWGDNEAPFETFVAKPKWRLGLSRLQKRKYPKVVKACSLARKQGYDWIWIDTCCIDKTSSTELSEAINSMYRYYEKSSVCFAYLVDVNVDVSAPTEDLATSLESSRWFTRGWTLQELIAPAAVEFYNKDWVEIGTKITLSSILEKITSIPAALFSQAWHTLCAGEMARQSLQLLSVAQKLSWAATRRTTRSEDIAYCLMGLFDVHMPLLYGEGEAKAFARLQAEIAKNTNDQSLFAWGSWHDQIGCDDA</sequence>
<organism evidence="3 4">
    <name type="scientific">Cytospora chrysosperma</name>
    <name type="common">Cytospora canker fungus</name>
    <name type="synonym">Sphaeria chrysosperma</name>
    <dbReference type="NCBI Taxonomy" id="252740"/>
    <lineage>
        <taxon>Eukaryota</taxon>
        <taxon>Fungi</taxon>
        <taxon>Dikarya</taxon>
        <taxon>Ascomycota</taxon>
        <taxon>Pezizomycotina</taxon>
        <taxon>Sordariomycetes</taxon>
        <taxon>Sordariomycetidae</taxon>
        <taxon>Diaporthales</taxon>
        <taxon>Cytosporaceae</taxon>
        <taxon>Cytospora</taxon>
    </lineage>
</organism>
<dbReference type="InterPro" id="IPR036291">
    <property type="entry name" value="NAD(P)-bd_dom_sf"/>
</dbReference>
<comment type="caution">
    <text evidence="3">The sequence shown here is derived from an EMBL/GenBank/DDBJ whole genome shotgun (WGS) entry which is preliminary data.</text>
</comment>
<reference evidence="3 4" key="1">
    <citation type="submission" date="2015-09" db="EMBL/GenBank/DDBJ databases">
        <title>Host preference determinants of Valsa canker pathogens revealed by comparative genomics.</title>
        <authorList>
            <person name="Yin Z."/>
            <person name="Huang L."/>
        </authorList>
    </citation>
    <scope>NUCLEOTIDE SEQUENCE [LARGE SCALE GENOMIC DNA]</scope>
    <source>
        <strain evidence="3 4">YSFL</strain>
    </source>
</reference>
<dbReference type="PANTHER" id="PTHR10622:SF10">
    <property type="entry name" value="HET DOMAIN-CONTAINING PROTEIN"/>
    <property type="match status" value="1"/>
</dbReference>
<name>A0A423WFB5_CYTCH</name>
<keyword evidence="4" id="KW-1185">Reference proteome</keyword>
<feature type="domain" description="DUF8212" evidence="2">
    <location>
        <begin position="473"/>
        <end position="500"/>
    </location>
</feature>
<protein>
    <submittedName>
        <fullName evidence="3">Uncharacterized protein</fullName>
    </submittedName>
</protein>
<dbReference type="PANTHER" id="PTHR10622">
    <property type="entry name" value="HET DOMAIN-CONTAINING PROTEIN"/>
    <property type="match status" value="1"/>
</dbReference>
<accession>A0A423WFB5</accession>
<gene>
    <name evidence="3" type="ORF">VSDG_02366</name>
</gene>
<dbReference type="Gene3D" id="3.40.50.720">
    <property type="entry name" value="NAD(P)-binding Rossmann-like Domain"/>
    <property type="match status" value="1"/>
</dbReference>
<evidence type="ECO:0000313" key="3">
    <source>
        <dbReference type="EMBL" id="ROW02095.1"/>
    </source>
</evidence>
<dbReference type="Proteomes" id="UP000284375">
    <property type="component" value="Unassembled WGS sequence"/>
</dbReference>
<dbReference type="OrthoDB" id="20872at2759"/>
<dbReference type="InterPro" id="IPR010730">
    <property type="entry name" value="HET"/>
</dbReference>
<evidence type="ECO:0000313" key="4">
    <source>
        <dbReference type="Proteomes" id="UP000284375"/>
    </source>
</evidence>
<dbReference type="EMBL" id="LJZO01000005">
    <property type="protein sequence ID" value="ROW02095.1"/>
    <property type="molecule type" value="Genomic_DNA"/>
</dbReference>
<evidence type="ECO:0000259" key="2">
    <source>
        <dbReference type="Pfam" id="PF26640"/>
    </source>
</evidence>
<evidence type="ECO:0000259" key="1">
    <source>
        <dbReference type="Pfam" id="PF06985"/>
    </source>
</evidence>
<dbReference type="AlphaFoldDB" id="A0A423WFB5"/>
<proteinExistence type="predicted"/>
<dbReference type="Pfam" id="PF06985">
    <property type="entry name" value="HET"/>
    <property type="match status" value="1"/>
</dbReference>
<dbReference type="SUPFAM" id="SSF51735">
    <property type="entry name" value="NAD(P)-binding Rossmann-fold domains"/>
    <property type="match status" value="1"/>
</dbReference>
<dbReference type="STRING" id="252740.A0A423WFB5"/>